<accession>A0A1U7VBI0</accession>
<dbReference type="AlphaFoldDB" id="A0A1U7VBI0"/>
<keyword evidence="6" id="KW-0406">Ion transport</keyword>
<feature type="transmembrane region" description="Helical" evidence="8">
    <location>
        <begin position="101"/>
        <end position="125"/>
    </location>
</feature>
<evidence type="ECO:0000313" key="11">
    <source>
        <dbReference type="RefSeq" id="XP_009762341.1"/>
    </source>
</evidence>
<keyword evidence="2" id="KW-0813">Transport</keyword>
<keyword evidence="5 8" id="KW-1133">Transmembrane helix</keyword>
<dbReference type="RefSeq" id="XP_009762341.1">
    <property type="nucleotide sequence ID" value="XM_009764039.1"/>
</dbReference>
<keyword evidence="7 8" id="KW-0472">Membrane</keyword>
<keyword evidence="4 8" id="KW-0812">Transmembrane</keyword>
<dbReference type="Proteomes" id="UP000189701">
    <property type="component" value="Unplaced"/>
</dbReference>
<keyword evidence="3" id="KW-0050">Antiport</keyword>
<evidence type="ECO:0000256" key="1">
    <source>
        <dbReference type="ARBA" id="ARBA00004127"/>
    </source>
</evidence>
<dbReference type="PANTHER" id="PTHR31503">
    <property type="entry name" value="VACUOLAR CALCIUM ION TRANSPORTER"/>
    <property type="match status" value="1"/>
</dbReference>
<sequence length="180" mass="20002">MGYENALGNLLTEVEDTEAYSGHGNMDAKFHLSRVCRFEVSSIACSVCSSGKIEYNIENPRSIAVKVVLLLLLGTVIDVVFADPLVDVVNNFSSATSIPSFFISFIVLPFATNSSEVVSAIIFACQKKLRSTSLTFSEEFNCFHDMFLLRVIESRFPHMPRVLTFSNRGRLIPFITSITD</sequence>
<evidence type="ECO:0000256" key="5">
    <source>
        <dbReference type="ARBA" id="ARBA00022989"/>
    </source>
</evidence>
<dbReference type="GO" id="GO:0006874">
    <property type="term" value="P:intracellular calcium ion homeostasis"/>
    <property type="evidence" value="ECO:0007669"/>
    <property type="project" value="TreeGrafter"/>
</dbReference>
<gene>
    <name evidence="11" type="primary">LOC104214380</name>
</gene>
<evidence type="ECO:0000256" key="6">
    <source>
        <dbReference type="ARBA" id="ARBA00023065"/>
    </source>
</evidence>
<evidence type="ECO:0000256" key="3">
    <source>
        <dbReference type="ARBA" id="ARBA00022449"/>
    </source>
</evidence>
<reference evidence="10" key="1">
    <citation type="journal article" date="2013" name="Genome Biol.">
        <title>Reference genomes and transcriptomes of Nicotiana sylvestris and Nicotiana tomentosiformis.</title>
        <authorList>
            <person name="Sierro N."/>
            <person name="Battey J.N."/>
            <person name="Ouadi S."/>
            <person name="Bovet L."/>
            <person name="Goepfert S."/>
            <person name="Bakaher N."/>
            <person name="Peitsch M.C."/>
            <person name="Ivanov N.V."/>
        </authorList>
    </citation>
    <scope>NUCLEOTIDE SEQUENCE [LARGE SCALE GENOMIC DNA]</scope>
</reference>
<keyword evidence="10" id="KW-1185">Reference proteome</keyword>
<dbReference type="InterPro" id="IPR004837">
    <property type="entry name" value="NaCa_Exmemb"/>
</dbReference>
<dbReference type="PANTHER" id="PTHR31503:SF36">
    <property type="entry name" value="SODIUM_CALCIUM EXCHANGER MEMBRANE REGION DOMAIN-CONTAINING PROTEIN"/>
    <property type="match status" value="1"/>
</dbReference>
<protein>
    <submittedName>
        <fullName evidence="11">Uncharacterized protein LOC104214380</fullName>
    </submittedName>
</protein>
<reference evidence="11" key="2">
    <citation type="submission" date="2025-08" db="UniProtKB">
        <authorList>
            <consortium name="RefSeq"/>
        </authorList>
    </citation>
    <scope>IDENTIFICATION</scope>
    <source>
        <tissue evidence="11">Leaf</tissue>
    </source>
</reference>
<organism evidence="10 11">
    <name type="scientific">Nicotiana sylvestris</name>
    <name type="common">Wood tobacco</name>
    <name type="synonym">South American tobacco</name>
    <dbReference type="NCBI Taxonomy" id="4096"/>
    <lineage>
        <taxon>Eukaryota</taxon>
        <taxon>Viridiplantae</taxon>
        <taxon>Streptophyta</taxon>
        <taxon>Embryophyta</taxon>
        <taxon>Tracheophyta</taxon>
        <taxon>Spermatophyta</taxon>
        <taxon>Magnoliopsida</taxon>
        <taxon>eudicotyledons</taxon>
        <taxon>Gunneridae</taxon>
        <taxon>Pentapetalae</taxon>
        <taxon>asterids</taxon>
        <taxon>lamiids</taxon>
        <taxon>Solanales</taxon>
        <taxon>Solanaceae</taxon>
        <taxon>Nicotianoideae</taxon>
        <taxon>Nicotianeae</taxon>
        <taxon>Nicotiana</taxon>
    </lineage>
</organism>
<name>A0A1U7VBI0_NICSY</name>
<evidence type="ECO:0000256" key="4">
    <source>
        <dbReference type="ARBA" id="ARBA00022692"/>
    </source>
</evidence>
<feature type="domain" description="Sodium/calcium exchanger membrane region" evidence="9">
    <location>
        <begin position="67"/>
        <end position="128"/>
    </location>
</feature>
<feature type="transmembrane region" description="Helical" evidence="8">
    <location>
        <begin position="63"/>
        <end position="81"/>
    </location>
</feature>
<evidence type="ECO:0000256" key="8">
    <source>
        <dbReference type="SAM" id="Phobius"/>
    </source>
</evidence>
<dbReference type="GO" id="GO:0015369">
    <property type="term" value="F:calcium:proton antiporter activity"/>
    <property type="evidence" value="ECO:0007669"/>
    <property type="project" value="TreeGrafter"/>
</dbReference>
<dbReference type="GO" id="GO:0016020">
    <property type="term" value="C:membrane"/>
    <property type="evidence" value="ECO:0007669"/>
    <property type="project" value="InterPro"/>
</dbReference>
<comment type="subcellular location">
    <subcellularLocation>
        <location evidence="1">Endomembrane system</location>
        <topology evidence="1">Multi-pass membrane protein</topology>
    </subcellularLocation>
</comment>
<dbReference type="InterPro" id="IPR004713">
    <property type="entry name" value="CaH_exchang"/>
</dbReference>
<evidence type="ECO:0000259" key="9">
    <source>
        <dbReference type="Pfam" id="PF01699"/>
    </source>
</evidence>
<evidence type="ECO:0000256" key="2">
    <source>
        <dbReference type="ARBA" id="ARBA00022448"/>
    </source>
</evidence>
<dbReference type="Pfam" id="PF01699">
    <property type="entry name" value="Na_Ca_ex"/>
    <property type="match status" value="1"/>
</dbReference>
<proteinExistence type="predicted"/>
<dbReference type="eggNOG" id="ENOG502QV8Y">
    <property type="taxonomic scope" value="Eukaryota"/>
</dbReference>
<evidence type="ECO:0000313" key="10">
    <source>
        <dbReference type="Proteomes" id="UP000189701"/>
    </source>
</evidence>
<evidence type="ECO:0000256" key="7">
    <source>
        <dbReference type="ARBA" id="ARBA00023136"/>
    </source>
</evidence>
<dbReference type="GO" id="GO:0012505">
    <property type="term" value="C:endomembrane system"/>
    <property type="evidence" value="ECO:0007669"/>
    <property type="project" value="UniProtKB-SubCell"/>
</dbReference>